<dbReference type="InterPro" id="IPR036284">
    <property type="entry name" value="GGL_sf"/>
</dbReference>
<dbReference type="InterPro" id="IPR015898">
    <property type="entry name" value="G-protein_gamma-like_dom"/>
</dbReference>
<dbReference type="VEuPathDB" id="FungiDB:Z520_00035"/>
<dbReference type="SMART" id="SM01224">
    <property type="entry name" value="G_gamma"/>
    <property type="match status" value="1"/>
</dbReference>
<dbReference type="GO" id="GO:0007186">
    <property type="term" value="P:G protein-coupled receptor signaling pathway"/>
    <property type="evidence" value="ECO:0007669"/>
    <property type="project" value="InterPro"/>
</dbReference>
<accession>A0A0D2L2S8</accession>
<dbReference type="InterPro" id="IPR041848">
    <property type="entry name" value="Ste18_fungal"/>
</dbReference>
<dbReference type="Pfam" id="PF00631">
    <property type="entry name" value="G-gamma"/>
    <property type="match status" value="1"/>
</dbReference>
<dbReference type="STRING" id="1442371.A0A0D2L2S8"/>
<evidence type="ECO:0000256" key="8">
    <source>
        <dbReference type="ARBA" id="ARBA00023224"/>
    </source>
</evidence>
<dbReference type="RefSeq" id="XP_016637466.1">
    <property type="nucleotide sequence ID" value="XM_016770556.1"/>
</dbReference>
<evidence type="ECO:0000256" key="1">
    <source>
        <dbReference type="ARBA" id="ARBA00004170"/>
    </source>
</evidence>
<dbReference type="GO" id="GO:0031681">
    <property type="term" value="F:G-protein beta-subunit binding"/>
    <property type="evidence" value="ECO:0007669"/>
    <property type="project" value="InterPro"/>
</dbReference>
<sequence>MASPIPEGRIKRLVRYSSHPAQVRLDRAFYYHHRQRKEIRAIDNLQAQWAEHFDAEEAKEKAGKQEAPRPPLRRVTRRLTVKNENTAALLAKYLAFVNDNPSDLPAVADDNYSDSPATANDDCPHQPALVNNDCTDRFSSSDRSCYSEYSDRPALDSEFGVACVLDYHAFLFERYELFSCKNPTCQLHMRRLQELNSRLKEDLERPRVKVAEASMSLINYCNQTRDYMVPSVWGQVDRKEDPYNPQSGGSEGCCIVM</sequence>
<evidence type="ECO:0000256" key="6">
    <source>
        <dbReference type="ARBA" id="ARBA00023136"/>
    </source>
</evidence>
<comment type="subcellular location">
    <subcellularLocation>
        <location evidence="1">Membrane</location>
        <topology evidence="1">Peripheral membrane protein</topology>
    </subcellularLocation>
</comment>
<evidence type="ECO:0000256" key="5">
    <source>
        <dbReference type="ARBA" id="ARBA00022481"/>
    </source>
</evidence>
<keyword evidence="5" id="KW-0488">Methylation</keyword>
<keyword evidence="8" id="KW-0807">Transducer</keyword>
<evidence type="ECO:0000256" key="4">
    <source>
        <dbReference type="ARBA" id="ARBA00016111"/>
    </source>
</evidence>
<comment type="similarity">
    <text evidence="2">Belongs to the G protein gamma family.</text>
</comment>
<keyword evidence="10" id="KW-0636">Prenylation</keyword>
<dbReference type="GeneID" id="27705781"/>
<evidence type="ECO:0000256" key="9">
    <source>
        <dbReference type="ARBA" id="ARBA00023288"/>
    </source>
</evidence>
<dbReference type="FunFam" id="4.10.260.10:FF:000003">
    <property type="entry name" value="G-protein complex gamma subunit Ste18/GpgA"/>
    <property type="match status" value="1"/>
</dbReference>
<dbReference type="EMBL" id="KN848062">
    <property type="protein sequence ID" value="KIY03344.1"/>
    <property type="molecule type" value="Genomic_DNA"/>
</dbReference>
<dbReference type="Proteomes" id="UP000053411">
    <property type="component" value="Unassembled WGS sequence"/>
</dbReference>
<keyword evidence="13" id="KW-1185">Reference proteome</keyword>
<comment type="subunit">
    <text evidence="3">G proteins are composed of 3 units, alpha, beta and gamma.</text>
</comment>
<organism evidence="12 13">
    <name type="scientific">Fonsecaea multimorphosa CBS 102226</name>
    <dbReference type="NCBI Taxonomy" id="1442371"/>
    <lineage>
        <taxon>Eukaryota</taxon>
        <taxon>Fungi</taxon>
        <taxon>Dikarya</taxon>
        <taxon>Ascomycota</taxon>
        <taxon>Pezizomycotina</taxon>
        <taxon>Eurotiomycetes</taxon>
        <taxon>Chaetothyriomycetidae</taxon>
        <taxon>Chaetothyriales</taxon>
        <taxon>Herpotrichiellaceae</taxon>
        <taxon>Fonsecaea</taxon>
    </lineage>
</organism>
<evidence type="ECO:0000313" key="12">
    <source>
        <dbReference type="EMBL" id="KIY03344.1"/>
    </source>
</evidence>
<dbReference type="PANTHER" id="PTHR28189">
    <property type="entry name" value="GUANINE NUCLEOTIDE-BINDING PROTEIN SUBUNIT GAMMA"/>
    <property type="match status" value="1"/>
</dbReference>
<proteinExistence type="inferred from homology"/>
<dbReference type="PANTHER" id="PTHR28189:SF1">
    <property type="entry name" value="GUANINE NUCLEOTIDE-BINDING PROTEIN SUBUNIT GAMMA"/>
    <property type="match status" value="1"/>
</dbReference>
<dbReference type="OrthoDB" id="19232at2759"/>
<dbReference type="SUPFAM" id="SSF48670">
    <property type="entry name" value="Transducin (heterotrimeric G protein), gamma chain"/>
    <property type="match status" value="1"/>
</dbReference>
<evidence type="ECO:0000256" key="7">
    <source>
        <dbReference type="ARBA" id="ARBA00023139"/>
    </source>
</evidence>
<dbReference type="Gene3D" id="4.10.260.10">
    <property type="entry name" value="Transducin (heterotrimeric G protein), gamma chain"/>
    <property type="match status" value="1"/>
</dbReference>
<reference evidence="12 13" key="1">
    <citation type="submission" date="2015-01" db="EMBL/GenBank/DDBJ databases">
        <title>The Genome Sequence of Fonsecaea multimorphosa CBS 102226.</title>
        <authorList>
            <consortium name="The Broad Institute Genomics Platform"/>
            <person name="Cuomo C."/>
            <person name="de Hoog S."/>
            <person name="Gorbushina A."/>
            <person name="Stielow B."/>
            <person name="Teixiera M."/>
            <person name="Abouelleil A."/>
            <person name="Chapman S.B."/>
            <person name="Priest M."/>
            <person name="Young S.K."/>
            <person name="Wortman J."/>
            <person name="Nusbaum C."/>
            <person name="Birren B."/>
        </authorList>
    </citation>
    <scope>NUCLEOTIDE SEQUENCE [LARGE SCALE GENOMIC DNA]</scope>
    <source>
        <strain evidence="12 13">CBS 102226</strain>
    </source>
</reference>
<evidence type="ECO:0000256" key="10">
    <source>
        <dbReference type="ARBA" id="ARBA00023289"/>
    </source>
</evidence>
<evidence type="ECO:0000259" key="11">
    <source>
        <dbReference type="SMART" id="SM01224"/>
    </source>
</evidence>
<dbReference type="AlphaFoldDB" id="A0A0D2L2S8"/>
<dbReference type="GO" id="GO:0005834">
    <property type="term" value="C:heterotrimeric G-protein complex"/>
    <property type="evidence" value="ECO:0007669"/>
    <property type="project" value="TreeGrafter"/>
</dbReference>
<gene>
    <name evidence="12" type="ORF">Z520_00035</name>
</gene>
<keyword evidence="7" id="KW-0564">Palmitate</keyword>
<evidence type="ECO:0000256" key="2">
    <source>
        <dbReference type="ARBA" id="ARBA00007431"/>
    </source>
</evidence>
<evidence type="ECO:0000313" key="13">
    <source>
        <dbReference type="Proteomes" id="UP000053411"/>
    </source>
</evidence>
<name>A0A0D2L2S8_9EURO</name>
<dbReference type="GO" id="GO:0000750">
    <property type="term" value="P:pheromone-dependent signal transduction involved in conjugation with cellular fusion"/>
    <property type="evidence" value="ECO:0007669"/>
    <property type="project" value="InterPro"/>
</dbReference>
<keyword evidence="9" id="KW-0449">Lipoprotein</keyword>
<evidence type="ECO:0000256" key="3">
    <source>
        <dbReference type="ARBA" id="ARBA00011581"/>
    </source>
</evidence>
<feature type="domain" description="G protein gamma" evidence="11">
    <location>
        <begin position="186"/>
        <end position="257"/>
    </location>
</feature>
<keyword evidence="6" id="KW-0472">Membrane</keyword>
<protein>
    <recommendedName>
        <fullName evidence="4">Guanine nucleotide-binding protein subunit gamma</fullName>
    </recommendedName>
</protein>